<dbReference type="InterPro" id="IPR050560">
    <property type="entry name" value="MYB_TF"/>
</dbReference>
<dbReference type="FunFam" id="1.10.10.60:FF:000010">
    <property type="entry name" value="Transcriptional activator Myb isoform A"/>
    <property type="match status" value="1"/>
</dbReference>
<dbReference type="PANTHER" id="PTHR45614">
    <property type="entry name" value="MYB PROTEIN-RELATED"/>
    <property type="match status" value="1"/>
</dbReference>
<feature type="compositionally biased region" description="Low complexity" evidence="4">
    <location>
        <begin position="947"/>
        <end position="964"/>
    </location>
</feature>
<proteinExistence type="predicted"/>
<evidence type="ECO:0000313" key="8">
    <source>
        <dbReference type="Proteomes" id="UP000688137"/>
    </source>
</evidence>
<feature type="domain" description="Myb-like" evidence="5">
    <location>
        <begin position="5"/>
        <end position="56"/>
    </location>
</feature>
<dbReference type="Proteomes" id="UP000688137">
    <property type="component" value="Unassembled WGS sequence"/>
</dbReference>
<feature type="compositionally biased region" description="Polar residues" evidence="4">
    <location>
        <begin position="889"/>
        <end position="910"/>
    </location>
</feature>
<keyword evidence="3" id="KW-0175">Coiled coil</keyword>
<feature type="domain" description="Myb-like" evidence="5">
    <location>
        <begin position="57"/>
        <end position="107"/>
    </location>
</feature>
<evidence type="ECO:0000259" key="5">
    <source>
        <dbReference type="PROSITE" id="PS50090"/>
    </source>
</evidence>
<dbReference type="InterPro" id="IPR001005">
    <property type="entry name" value="SANT/Myb"/>
</dbReference>
<keyword evidence="1" id="KW-0677">Repeat</keyword>
<feature type="compositionally biased region" description="Low complexity" evidence="4">
    <location>
        <begin position="1011"/>
        <end position="1027"/>
    </location>
</feature>
<feature type="domain" description="HTH myb-type" evidence="6">
    <location>
        <begin position="61"/>
        <end position="111"/>
    </location>
</feature>
<feature type="coiled-coil region" evidence="3">
    <location>
        <begin position="822"/>
        <end position="853"/>
    </location>
</feature>
<evidence type="ECO:0000256" key="3">
    <source>
        <dbReference type="SAM" id="Coils"/>
    </source>
</evidence>
<protein>
    <submittedName>
        <fullName evidence="7">Uncharacterized protein</fullName>
    </submittedName>
</protein>
<dbReference type="PROSITE" id="PS50090">
    <property type="entry name" value="MYB_LIKE"/>
    <property type="match status" value="2"/>
</dbReference>
<evidence type="ECO:0000259" key="6">
    <source>
        <dbReference type="PROSITE" id="PS51294"/>
    </source>
</evidence>
<dbReference type="Pfam" id="PF00249">
    <property type="entry name" value="Myb_DNA-binding"/>
    <property type="match status" value="2"/>
</dbReference>
<dbReference type="SMART" id="SM00717">
    <property type="entry name" value="SANT"/>
    <property type="match status" value="2"/>
</dbReference>
<feature type="region of interest" description="Disordered" evidence="4">
    <location>
        <begin position="885"/>
        <end position="910"/>
    </location>
</feature>
<dbReference type="GO" id="GO:0000978">
    <property type="term" value="F:RNA polymerase II cis-regulatory region sequence-specific DNA binding"/>
    <property type="evidence" value="ECO:0007669"/>
    <property type="project" value="TreeGrafter"/>
</dbReference>
<reference evidence="7" key="1">
    <citation type="submission" date="2021-01" db="EMBL/GenBank/DDBJ databases">
        <authorList>
            <consortium name="Genoscope - CEA"/>
            <person name="William W."/>
        </authorList>
    </citation>
    <scope>NUCLEOTIDE SEQUENCE</scope>
</reference>
<dbReference type="GO" id="GO:0000981">
    <property type="term" value="F:DNA-binding transcription factor activity, RNA polymerase II-specific"/>
    <property type="evidence" value="ECO:0007669"/>
    <property type="project" value="TreeGrafter"/>
</dbReference>
<keyword evidence="8" id="KW-1185">Reference proteome</keyword>
<dbReference type="OMA" id="FDYMIST"/>
<feature type="region of interest" description="Disordered" evidence="4">
    <location>
        <begin position="945"/>
        <end position="965"/>
    </location>
</feature>
<feature type="region of interest" description="Disordered" evidence="4">
    <location>
        <begin position="163"/>
        <end position="182"/>
    </location>
</feature>
<gene>
    <name evidence="7" type="ORF">PPRIM_AZ9-3.1.T0060448</name>
</gene>
<keyword evidence="2" id="KW-0238">DNA-binding</keyword>
<comment type="caution">
    <text evidence="7">The sequence shown here is derived from an EMBL/GenBank/DDBJ whole genome shotgun (WGS) entry which is preliminary data.</text>
</comment>
<evidence type="ECO:0000256" key="4">
    <source>
        <dbReference type="SAM" id="MobiDB-lite"/>
    </source>
</evidence>
<feature type="domain" description="HTH myb-type" evidence="6">
    <location>
        <begin position="6"/>
        <end position="60"/>
    </location>
</feature>
<sequence length="1027" mass="121809">MRKKVEKIKKKPWSDYEDAQVMQLVEQYGPHKWTFIASKLQGRIGKQCRERWHNHLNPLIKKSPWEYEEEWILFLYHEAISNEWAEIAKHLEGRTDNAIKNHWNSGMKKRMSEFKEKLQKIRQQFLQKGHTFLDQFVNPYERKAMEIIFLNKKYLSLVTDTEEDEIDEPPIKPNQNTSLRTRSNLNNNFEIRSKYISKHPRRNRMHRKYLIYKKNQMKEIEKEKENKNLCNVPSVQIEFRQMFSMQQLDQTPQKVYNDDFYQTPAAFNRIQRLTISSSKFSQFKCSVQVIQQIYISNRMIHLIISCKKNQNKTYFYDIFYQLSNLSYNSIYFEKQYVNNIIEQQIILNKNHMKLGTCTEWLFFHLWKKNPNSGHSCNGVFLADTVIYRWAQPYFRYFTAQNGQIIRKTKERVFIEQVEQAFLQDNTVAVLLTSQAQSKQQEIINFEYFDKENFGKFLYQREKELNSILQKFIYPKSDHNSMIKVTWSPQFCLINRKTNINNMNDMKKPLYERVSTFDGPEYLSVSDSISSPLLSSDLEQLCVNIVKHVQEVSGGNIQIIRMVLYFKVDQENRIWLMFCTGIKVKDKFSIHPDKHRTDSPLFKIIRRDLEPVITGTENVQKVVKYNSEGQIEELLYQLESVCSNCDLFSSELYQLQFEQIIESFERALVSNEFTRLPEDLQKIKLKNDKKSELLKLNQHIKTRSKQFIHKDYQLSNYFEQQSNQQISGTQSQQEILVEKYKLVNNQKTSDQVHAEIQELCRYLDEEQEDCKLNFKSVPALILKVWGKLSEEKYKQLKYNPSWRQLKTQVCLDCYLKYTECCNLTQFERKVKTAAQNLKKKVEDQQVNNILLQNTLLEINKSNFTQNFHSSLPPVMEQRTITAGGKASVAKTANTQQRSTALNTPPQPHQNTLEAMPQFFNKFMKQETKPKKAPTTQKIYQNRQGLHMSLNHSNQSRSSRSTQDQSKISFDYMISTVSQLKKKLQELEDEEQSQKNQPTQKPQTLQDQSEFNSLLQSSKLLQTKSQPHQ</sequence>
<dbReference type="GO" id="GO:0005634">
    <property type="term" value="C:nucleus"/>
    <property type="evidence" value="ECO:0007669"/>
    <property type="project" value="TreeGrafter"/>
</dbReference>
<feature type="region of interest" description="Disordered" evidence="4">
    <location>
        <begin position="980"/>
        <end position="1027"/>
    </location>
</feature>
<organism evidence="7 8">
    <name type="scientific">Paramecium primaurelia</name>
    <dbReference type="NCBI Taxonomy" id="5886"/>
    <lineage>
        <taxon>Eukaryota</taxon>
        <taxon>Sar</taxon>
        <taxon>Alveolata</taxon>
        <taxon>Ciliophora</taxon>
        <taxon>Intramacronucleata</taxon>
        <taxon>Oligohymenophorea</taxon>
        <taxon>Peniculida</taxon>
        <taxon>Parameciidae</taxon>
        <taxon>Paramecium</taxon>
    </lineage>
</organism>
<dbReference type="PROSITE" id="PS51294">
    <property type="entry name" value="HTH_MYB"/>
    <property type="match status" value="2"/>
</dbReference>
<dbReference type="EMBL" id="CAJJDM010000003">
    <property type="protein sequence ID" value="CAD8044364.1"/>
    <property type="molecule type" value="Genomic_DNA"/>
</dbReference>
<accession>A0A8S1JPS7</accession>
<evidence type="ECO:0000256" key="1">
    <source>
        <dbReference type="ARBA" id="ARBA00022737"/>
    </source>
</evidence>
<dbReference type="PANTHER" id="PTHR45614:SF274">
    <property type="entry name" value="MYB-LIKE DNA-BINDING PROTEIN"/>
    <property type="match status" value="1"/>
</dbReference>
<evidence type="ECO:0000313" key="7">
    <source>
        <dbReference type="EMBL" id="CAD8044364.1"/>
    </source>
</evidence>
<dbReference type="CDD" id="cd00167">
    <property type="entry name" value="SANT"/>
    <property type="match status" value="2"/>
</dbReference>
<dbReference type="InterPro" id="IPR017930">
    <property type="entry name" value="Myb_dom"/>
</dbReference>
<name>A0A8S1JPS7_PARPR</name>
<feature type="compositionally biased region" description="Polar residues" evidence="4">
    <location>
        <begin position="173"/>
        <end position="182"/>
    </location>
</feature>
<feature type="compositionally biased region" description="Polar residues" evidence="4">
    <location>
        <begin position="994"/>
        <end position="1010"/>
    </location>
</feature>
<dbReference type="AlphaFoldDB" id="A0A8S1JPS7"/>
<evidence type="ECO:0000256" key="2">
    <source>
        <dbReference type="ARBA" id="ARBA00023125"/>
    </source>
</evidence>